<dbReference type="PRINTS" id="PR00344">
    <property type="entry name" value="BCTRLSENSOR"/>
</dbReference>
<dbReference type="GO" id="GO:0000155">
    <property type="term" value="F:phosphorelay sensor kinase activity"/>
    <property type="evidence" value="ECO:0007669"/>
    <property type="project" value="InterPro"/>
</dbReference>
<keyword evidence="6" id="KW-1185">Reference proteome</keyword>
<dbReference type="Pfam" id="PF01590">
    <property type="entry name" value="GAF"/>
    <property type="match status" value="1"/>
</dbReference>
<dbReference type="InterPro" id="IPR003594">
    <property type="entry name" value="HATPase_dom"/>
</dbReference>
<organism evidence="5 6">
    <name type="scientific">Silvanigrella paludirubra</name>
    <dbReference type="NCBI Taxonomy" id="2499159"/>
    <lineage>
        <taxon>Bacteria</taxon>
        <taxon>Pseudomonadati</taxon>
        <taxon>Bdellovibrionota</taxon>
        <taxon>Oligoflexia</taxon>
        <taxon>Silvanigrellales</taxon>
        <taxon>Silvanigrellaceae</taxon>
        <taxon>Silvanigrella</taxon>
    </lineage>
</organism>
<dbReference type="Proteomes" id="UP000437748">
    <property type="component" value="Unassembled WGS sequence"/>
</dbReference>
<dbReference type="Pfam" id="PF00512">
    <property type="entry name" value="HisKA"/>
    <property type="match status" value="1"/>
</dbReference>
<dbReference type="PANTHER" id="PTHR43102:SF2">
    <property type="entry name" value="GAF DOMAIN-CONTAINING PROTEIN"/>
    <property type="match status" value="1"/>
</dbReference>
<dbReference type="Gene3D" id="1.10.287.130">
    <property type="match status" value="1"/>
</dbReference>
<evidence type="ECO:0000256" key="1">
    <source>
        <dbReference type="ARBA" id="ARBA00000085"/>
    </source>
</evidence>
<dbReference type="OrthoDB" id="315417at2"/>
<dbReference type="SUPFAM" id="SSF47384">
    <property type="entry name" value="Homodimeric domain of signal transducing histidine kinase"/>
    <property type="match status" value="1"/>
</dbReference>
<dbReference type="AlphaFoldDB" id="A0A6N6VVS1"/>
<evidence type="ECO:0000259" key="4">
    <source>
        <dbReference type="PROSITE" id="PS50109"/>
    </source>
</evidence>
<dbReference type="InterPro" id="IPR036890">
    <property type="entry name" value="HATPase_C_sf"/>
</dbReference>
<accession>A0A6N6VVS1</accession>
<dbReference type="SMART" id="SM00387">
    <property type="entry name" value="HATPase_c"/>
    <property type="match status" value="1"/>
</dbReference>
<dbReference type="SUPFAM" id="SSF55781">
    <property type="entry name" value="GAF domain-like"/>
    <property type="match status" value="1"/>
</dbReference>
<feature type="domain" description="Histidine kinase" evidence="4">
    <location>
        <begin position="189"/>
        <end position="405"/>
    </location>
</feature>
<comment type="catalytic activity">
    <reaction evidence="1">
        <text>ATP + protein L-histidine = ADP + protein N-phospho-L-histidine.</text>
        <dbReference type="EC" id="2.7.13.3"/>
    </reaction>
</comment>
<dbReference type="EMBL" id="WFLM01000002">
    <property type="protein sequence ID" value="KAB8039859.1"/>
    <property type="molecule type" value="Genomic_DNA"/>
</dbReference>
<dbReference type="PANTHER" id="PTHR43102">
    <property type="entry name" value="SLR1143 PROTEIN"/>
    <property type="match status" value="1"/>
</dbReference>
<dbReference type="InterPro" id="IPR003661">
    <property type="entry name" value="HisK_dim/P_dom"/>
</dbReference>
<dbReference type="InterPro" id="IPR029016">
    <property type="entry name" value="GAF-like_dom_sf"/>
</dbReference>
<gene>
    <name evidence="5" type="ORF">GCL60_06240</name>
</gene>
<dbReference type="PROSITE" id="PS50109">
    <property type="entry name" value="HIS_KIN"/>
    <property type="match status" value="1"/>
</dbReference>
<dbReference type="RefSeq" id="WP_153419417.1">
    <property type="nucleotide sequence ID" value="NZ_WFLM01000002.1"/>
</dbReference>
<evidence type="ECO:0000313" key="5">
    <source>
        <dbReference type="EMBL" id="KAB8039859.1"/>
    </source>
</evidence>
<dbReference type="CDD" id="cd00082">
    <property type="entry name" value="HisKA"/>
    <property type="match status" value="1"/>
</dbReference>
<evidence type="ECO:0000256" key="3">
    <source>
        <dbReference type="ARBA" id="ARBA00022553"/>
    </source>
</evidence>
<dbReference type="InterPro" id="IPR003018">
    <property type="entry name" value="GAF"/>
</dbReference>
<dbReference type="InterPro" id="IPR036097">
    <property type="entry name" value="HisK_dim/P_sf"/>
</dbReference>
<comment type="caution">
    <text evidence="5">The sequence shown here is derived from an EMBL/GenBank/DDBJ whole genome shotgun (WGS) entry which is preliminary data.</text>
</comment>
<dbReference type="SUPFAM" id="SSF55874">
    <property type="entry name" value="ATPase domain of HSP90 chaperone/DNA topoisomerase II/histidine kinase"/>
    <property type="match status" value="1"/>
</dbReference>
<reference evidence="5 6" key="1">
    <citation type="submission" date="2019-10" db="EMBL/GenBank/DDBJ databases">
        <title>New species of Slilvanegrellaceae.</title>
        <authorList>
            <person name="Pitt A."/>
            <person name="Hahn M.W."/>
        </authorList>
    </citation>
    <scope>NUCLEOTIDE SEQUENCE [LARGE SCALE GENOMIC DNA]</scope>
    <source>
        <strain evidence="5 6">SP-Ram-0.45-NSY-1</strain>
    </source>
</reference>
<dbReference type="EC" id="2.7.13.3" evidence="2"/>
<dbReference type="InterPro" id="IPR005467">
    <property type="entry name" value="His_kinase_dom"/>
</dbReference>
<dbReference type="Pfam" id="PF02518">
    <property type="entry name" value="HATPase_c"/>
    <property type="match status" value="1"/>
</dbReference>
<protein>
    <recommendedName>
        <fullName evidence="2">histidine kinase</fullName>
        <ecNumber evidence="2">2.7.13.3</ecNumber>
    </recommendedName>
</protein>
<dbReference type="Gene3D" id="3.30.565.10">
    <property type="entry name" value="Histidine kinase-like ATPase, C-terminal domain"/>
    <property type="match status" value="1"/>
</dbReference>
<dbReference type="SMART" id="SM00388">
    <property type="entry name" value="HisKA"/>
    <property type="match status" value="1"/>
</dbReference>
<evidence type="ECO:0000313" key="6">
    <source>
        <dbReference type="Proteomes" id="UP000437748"/>
    </source>
</evidence>
<keyword evidence="3" id="KW-0597">Phosphoprotein</keyword>
<sequence length="405" mass="45964">MLKAPIKENEEERLKALKDYNVLDTPPDIDLDEITLIASYICKTPIALISLIDTNRQWFKSKQGLSAEETPREVSFCGHAIYQDDIFIIENALNDDRFKDNPLVINKPNVTFYAGSPLITPSGHKIGTLCVIDSKPSKLDEQQKLILKALSNQVIKLFELRKQNQKIIDNQKAFIHNSKMISLGEMASGVAHEINNPLMIINGKIQLLSESFSENEEINKTEIINDLNIILNASNRIAKVVKSLRHFSKNSEYEKKEKVSFLKILEDTLLLCEEKIKKKGIEIKYDHSYRMNDMFINCKPTLFSQAILNLIMNAYESLEKSDKKIIEIKIKNEAKYVKISILDSGPGIPSEIQDKIMEPFFTTKEVGASSGLGLSTSKGIIEEHNGKFYLDKNSKNTCFVIELPH</sequence>
<name>A0A6N6VVS1_9BACT</name>
<dbReference type="InterPro" id="IPR004358">
    <property type="entry name" value="Sig_transdc_His_kin-like_C"/>
</dbReference>
<dbReference type="SMART" id="SM00065">
    <property type="entry name" value="GAF"/>
    <property type="match status" value="1"/>
</dbReference>
<dbReference type="Gene3D" id="3.30.450.40">
    <property type="match status" value="1"/>
</dbReference>
<evidence type="ECO:0000256" key="2">
    <source>
        <dbReference type="ARBA" id="ARBA00012438"/>
    </source>
</evidence>
<proteinExistence type="predicted"/>